<sequence>MKNQLINFLYQFFTDRGCAVDIDNILELSFKDDIALDSFEILTLVMQIELTFGIKIEPQELLDPKTNYVSGFVDMVMAKQ</sequence>
<dbReference type="InterPro" id="IPR009081">
    <property type="entry name" value="PP-bd_ACP"/>
</dbReference>
<organism evidence="2 3">
    <name type="scientific">Pseudoalteromonas arctica</name>
    <dbReference type="NCBI Taxonomy" id="394751"/>
    <lineage>
        <taxon>Bacteria</taxon>
        <taxon>Pseudomonadati</taxon>
        <taxon>Pseudomonadota</taxon>
        <taxon>Gammaproteobacteria</taxon>
        <taxon>Alteromonadales</taxon>
        <taxon>Pseudoalteromonadaceae</taxon>
        <taxon>Pseudoalteromonas</taxon>
    </lineage>
</organism>
<proteinExistence type="predicted"/>
<reference evidence="2" key="1">
    <citation type="submission" date="2020-04" db="EMBL/GenBank/DDBJ databases">
        <title>Genome Sequencing for Pseudoaltermonas arctica.</title>
        <authorList>
            <person name="Elkins N.S."/>
        </authorList>
    </citation>
    <scope>NUCLEOTIDE SEQUENCE [LARGE SCALE GENOMIC DNA]</scope>
    <source>
        <strain evidence="2">NEC-BIFX-2020_0012</strain>
    </source>
</reference>
<dbReference type="Gene3D" id="1.10.1200.10">
    <property type="entry name" value="ACP-like"/>
    <property type="match status" value="1"/>
</dbReference>
<dbReference type="Pfam" id="PF00550">
    <property type="entry name" value="PP-binding"/>
    <property type="match status" value="1"/>
</dbReference>
<gene>
    <name evidence="2" type="ORF">HHO47_04735</name>
</gene>
<dbReference type="SUPFAM" id="SSF47336">
    <property type="entry name" value="ACP-like"/>
    <property type="match status" value="1"/>
</dbReference>
<accession>A0A7Y0DR80</accession>
<dbReference type="RefSeq" id="WP_076923517.1">
    <property type="nucleotide sequence ID" value="NZ_JABBMT010000005.1"/>
</dbReference>
<dbReference type="InterPro" id="IPR036736">
    <property type="entry name" value="ACP-like_sf"/>
</dbReference>
<evidence type="ECO:0000313" key="3">
    <source>
        <dbReference type="Proteomes" id="UP000570493"/>
    </source>
</evidence>
<keyword evidence="3" id="KW-1185">Reference proteome</keyword>
<comment type="caution">
    <text evidence="2">The sequence shown here is derived from an EMBL/GenBank/DDBJ whole genome shotgun (WGS) entry which is preliminary data.</text>
</comment>
<dbReference type="Proteomes" id="UP000570493">
    <property type="component" value="Unassembled WGS sequence"/>
</dbReference>
<feature type="domain" description="Carrier" evidence="1">
    <location>
        <begin position="25"/>
        <end position="63"/>
    </location>
</feature>
<dbReference type="EMBL" id="JABBMT010000005">
    <property type="protein sequence ID" value="NMM40170.1"/>
    <property type="molecule type" value="Genomic_DNA"/>
</dbReference>
<protein>
    <recommendedName>
        <fullName evidence="1">Carrier domain-containing protein</fullName>
    </recommendedName>
</protein>
<evidence type="ECO:0000259" key="1">
    <source>
        <dbReference type="Pfam" id="PF00550"/>
    </source>
</evidence>
<evidence type="ECO:0000313" key="2">
    <source>
        <dbReference type="EMBL" id="NMM40170.1"/>
    </source>
</evidence>
<name>A0A7Y0DR80_9GAMM</name>
<dbReference type="AlphaFoldDB" id="A0A7Y0DR80"/>